<sequence length="147" mass="16552">MTACKGRCSPTFYAGLFLSVTPVSATTSSARASQPFDVVVISNLTEKHGSHHHHTTNIYITITPLSHHHHTTITPPSHHTITPPSHHHHTTITPSHHQHHTTITPPSLQCKHQQQEAQSHQEESDDRLIQRLVHEHTDELAHHEINE</sequence>
<name>A0A2T7PIH8_POMCA</name>
<accession>A0A2T7PIH8</accession>
<feature type="signal peptide" evidence="2">
    <location>
        <begin position="1"/>
        <end position="25"/>
    </location>
</feature>
<dbReference type="EMBL" id="PZQS01000003">
    <property type="protein sequence ID" value="PVD33222.1"/>
    <property type="molecule type" value="Genomic_DNA"/>
</dbReference>
<keyword evidence="4" id="KW-1185">Reference proteome</keyword>
<organism evidence="3 4">
    <name type="scientific">Pomacea canaliculata</name>
    <name type="common">Golden apple snail</name>
    <dbReference type="NCBI Taxonomy" id="400727"/>
    <lineage>
        <taxon>Eukaryota</taxon>
        <taxon>Metazoa</taxon>
        <taxon>Spiralia</taxon>
        <taxon>Lophotrochozoa</taxon>
        <taxon>Mollusca</taxon>
        <taxon>Gastropoda</taxon>
        <taxon>Caenogastropoda</taxon>
        <taxon>Architaenioglossa</taxon>
        <taxon>Ampullarioidea</taxon>
        <taxon>Ampullariidae</taxon>
        <taxon>Pomacea</taxon>
    </lineage>
</organism>
<keyword evidence="2" id="KW-0732">Signal</keyword>
<evidence type="ECO:0000313" key="4">
    <source>
        <dbReference type="Proteomes" id="UP000245119"/>
    </source>
</evidence>
<evidence type="ECO:0000256" key="2">
    <source>
        <dbReference type="SAM" id="SignalP"/>
    </source>
</evidence>
<dbReference type="Proteomes" id="UP000245119">
    <property type="component" value="Linkage Group LG3"/>
</dbReference>
<comment type="caution">
    <text evidence="3">The sequence shown here is derived from an EMBL/GenBank/DDBJ whole genome shotgun (WGS) entry which is preliminary data.</text>
</comment>
<evidence type="ECO:0000256" key="1">
    <source>
        <dbReference type="SAM" id="MobiDB-lite"/>
    </source>
</evidence>
<feature type="compositionally biased region" description="Basic residues" evidence="1">
    <location>
        <begin position="85"/>
        <end position="100"/>
    </location>
</feature>
<gene>
    <name evidence="3" type="ORF">C0Q70_04473</name>
</gene>
<feature type="chain" id="PRO_5015396202" evidence="2">
    <location>
        <begin position="26"/>
        <end position="147"/>
    </location>
</feature>
<proteinExistence type="predicted"/>
<evidence type="ECO:0000313" key="3">
    <source>
        <dbReference type="EMBL" id="PVD33222.1"/>
    </source>
</evidence>
<feature type="compositionally biased region" description="Low complexity" evidence="1">
    <location>
        <begin position="72"/>
        <end position="84"/>
    </location>
</feature>
<protein>
    <submittedName>
        <fullName evidence="3">Uncharacterized protein</fullName>
    </submittedName>
</protein>
<reference evidence="3 4" key="1">
    <citation type="submission" date="2018-04" db="EMBL/GenBank/DDBJ databases">
        <title>The genome of golden apple snail Pomacea canaliculata provides insight into stress tolerance and invasive adaptation.</title>
        <authorList>
            <person name="Liu C."/>
            <person name="Liu B."/>
            <person name="Ren Y."/>
            <person name="Zhang Y."/>
            <person name="Wang H."/>
            <person name="Li S."/>
            <person name="Jiang F."/>
            <person name="Yin L."/>
            <person name="Zhang G."/>
            <person name="Qian W."/>
            <person name="Fan W."/>
        </authorList>
    </citation>
    <scope>NUCLEOTIDE SEQUENCE [LARGE SCALE GENOMIC DNA]</scope>
    <source>
        <strain evidence="3">SZHN2017</strain>
        <tissue evidence="3">Muscle</tissue>
    </source>
</reference>
<dbReference type="AlphaFoldDB" id="A0A2T7PIH8"/>
<feature type="region of interest" description="Disordered" evidence="1">
    <location>
        <begin position="69"/>
        <end position="126"/>
    </location>
</feature>